<name>A0A8R1IEP0_CAEJA</name>
<sequence length="109" mass="12532">MVSLCFLGYLRIDIDPLFHLHALMVPSPSPRSIKPCNFHKKHQTMQFPPPCLTVATWYFGEYLVPIGRLTHFVPLLPNKLNLDSSLQTCFAYSFRPQLRCALAHATRTF</sequence>
<organism evidence="1 2">
    <name type="scientific">Caenorhabditis japonica</name>
    <dbReference type="NCBI Taxonomy" id="281687"/>
    <lineage>
        <taxon>Eukaryota</taxon>
        <taxon>Metazoa</taxon>
        <taxon>Ecdysozoa</taxon>
        <taxon>Nematoda</taxon>
        <taxon>Chromadorea</taxon>
        <taxon>Rhabditida</taxon>
        <taxon>Rhabditina</taxon>
        <taxon>Rhabditomorpha</taxon>
        <taxon>Rhabditoidea</taxon>
        <taxon>Rhabditidae</taxon>
        <taxon>Peloderinae</taxon>
        <taxon>Caenorhabditis</taxon>
    </lineage>
</organism>
<reference evidence="1" key="2">
    <citation type="submission" date="2022-06" db="UniProtKB">
        <authorList>
            <consortium name="EnsemblMetazoa"/>
        </authorList>
    </citation>
    <scope>IDENTIFICATION</scope>
    <source>
        <strain evidence="1">DF5081</strain>
    </source>
</reference>
<reference evidence="2" key="1">
    <citation type="submission" date="2010-08" db="EMBL/GenBank/DDBJ databases">
        <authorList>
            <consortium name="Caenorhabditis japonica Sequencing Consortium"/>
            <person name="Wilson R.K."/>
        </authorList>
    </citation>
    <scope>NUCLEOTIDE SEQUENCE [LARGE SCALE GENOMIC DNA]</scope>
    <source>
        <strain evidence="2">DF5081</strain>
    </source>
</reference>
<dbReference type="Proteomes" id="UP000005237">
    <property type="component" value="Unassembled WGS sequence"/>
</dbReference>
<keyword evidence="2" id="KW-1185">Reference proteome</keyword>
<proteinExistence type="predicted"/>
<accession>A0A8R1IEP0</accession>
<dbReference type="AlphaFoldDB" id="A0A8R1IEP0"/>
<dbReference type="EnsemblMetazoa" id="CJA31352.1">
    <property type="protein sequence ID" value="CJA31352.1"/>
    <property type="gene ID" value="WBGene00207199"/>
</dbReference>
<protein>
    <submittedName>
        <fullName evidence="1">Uncharacterized protein</fullName>
    </submittedName>
</protein>
<evidence type="ECO:0000313" key="2">
    <source>
        <dbReference type="Proteomes" id="UP000005237"/>
    </source>
</evidence>
<evidence type="ECO:0000313" key="1">
    <source>
        <dbReference type="EnsemblMetazoa" id="CJA31352.1"/>
    </source>
</evidence>